<evidence type="ECO:0000259" key="5">
    <source>
        <dbReference type="Pfam" id="PF00884"/>
    </source>
</evidence>
<keyword evidence="2" id="KW-0479">Metal-binding</keyword>
<accession>A0A4Y9QLH4</accession>
<evidence type="ECO:0000256" key="2">
    <source>
        <dbReference type="ARBA" id="ARBA00022723"/>
    </source>
</evidence>
<sequence>MKNLAFTFLILFVIFSCQNKEPQIQEIVYPERPNIVWIVVEDMSPEHLESYGGTGGKTPNLNALAAESLQYQNAFSTAGVCAPSRAALITGTYQTSIGAHHMRTTGMSANALDAYPPGFKSYNVVLPEGMIPYPIHLRMAGYYVSNNVKEDYQFESPVFMWDESSRNAHWRNRKDPDQPFFSIFNFTTTHESQVWAREGQDSLLVDPKEVTVPPVYPNDSLTRRTIARFITNVMRMDAQVGEVIAQLKEDGLYENTIIFFYSDHGDGMPYFKRELYDRGLKVPLLVKAPWLEGGTKTDELVSFVDFGPTLLSLAGVPIPESMQGQAFLGKQKSEPRKYIYAARDRMDSEYDRVRAVSDGRYKYIRNYMPEKPNYQNIQYRLQNPLMGHLLELNKQGKLNENQARWFAQSKPEEELYDTQSDPWEFNNLAGNPKYAEKLAELRKAHEDWIAKFGDKGALNEMEMVKAMWNGAENPPVTAEAAVSFSEGNVTLTCPSPSALIGWRKSSADAWKIYTGPFEATAGDSLYVNTHRIGYEAVEVSIKLGNRD</sequence>
<dbReference type="Proteomes" id="UP000297647">
    <property type="component" value="Unassembled WGS sequence"/>
</dbReference>
<evidence type="ECO:0000313" key="7">
    <source>
        <dbReference type="Proteomes" id="UP000297647"/>
    </source>
</evidence>
<dbReference type="EMBL" id="SPSB01000004">
    <property type="protein sequence ID" value="TFV93551.1"/>
    <property type="molecule type" value="Genomic_DNA"/>
</dbReference>
<dbReference type="AlphaFoldDB" id="A0A4Y9QLH4"/>
<evidence type="ECO:0000256" key="1">
    <source>
        <dbReference type="ARBA" id="ARBA00008779"/>
    </source>
</evidence>
<dbReference type="InterPro" id="IPR050738">
    <property type="entry name" value="Sulfatase"/>
</dbReference>
<dbReference type="Pfam" id="PF00884">
    <property type="entry name" value="Sulfatase"/>
    <property type="match status" value="1"/>
</dbReference>
<dbReference type="CDD" id="cd16027">
    <property type="entry name" value="SGSH"/>
    <property type="match status" value="1"/>
</dbReference>
<dbReference type="InterPro" id="IPR017850">
    <property type="entry name" value="Alkaline_phosphatase_core_sf"/>
</dbReference>
<keyword evidence="4" id="KW-0106">Calcium</keyword>
<dbReference type="PANTHER" id="PTHR42693:SF53">
    <property type="entry name" value="ENDO-4-O-SULFATASE"/>
    <property type="match status" value="1"/>
</dbReference>
<keyword evidence="3" id="KW-0378">Hydrolase</keyword>
<dbReference type="GO" id="GO:0046872">
    <property type="term" value="F:metal ion binding"/>
    <property type="evidence" value="ECO:0007669"/>
    <property type="project" value="UniProtKB-KW"/>
</dbReference>
<evidence type="ECO:0000256" key="3">
    <source>
        <dbReference type="ARBA" id="ARBA00022801"/>
    </source>
</evidence>
<dbReference type="GO" id="GO:0004065">
    <property type="term" value="F:arylsulfatase activity"/>
    <property type="evidence" value="ECO:0007669"/>
    <property type="project" value="TreeGrafter"/>
</dbReference>
<comment type="caution">
    <text evidence="6">The sequence shown here is derived from an EMBL/GenBank/DDBJ whole genome shotgun (WGS) entry which is preliminary data.</text>
</comment>
<dbReference type="SUPFAM" id="SSF53649">
    <property type="entry name" value="Alkaline phosphatase-like"/>
    <property type="match status" value="1"/>
</dbReference>
<dbReference type="RefSeq" id="WP_135075923.1">
    <property type="nucleotide sequence ID" value="NZ_SPSB01000004.1"/>
</dbReference>
<dbReference type="Gene3D" id="3.40.720.10">
    <property type="entry name" value="Alkaline Phosphatase, subunit A"/>
    <property type="match status" value="1"/>
</dbReference>
<comment type="similarity">
    <text evidence="1">Belongs to the sulfatase family.</text>
</comment>
<reference evidence="6 7" key="1">
    <citation type="submission" date="2019-03" db="EMBL/GenBank/DDBJ databases">
        <title>Algoriphagus sp. nov, a new strain isolated from root system soil of mangrove plant Kandelia.</title>
        <authorList>
            <person name="Yin Q."/>
            <person name="Wang K."/>
            <person name="Song Z."/>
        </authorList>
    </citation>
    <scope>NUCLEOTIDE SEQUENCE [LARGE SCALE GENOMIC DNA]</scope>
    <source>
        <strain evidence="6 7">XY-J91</strain>
    </source>
</reference>
<keyword evidence="7" id="KW-1185">Reference proteome</keyword>
<organism evidence="6 7">
    <name type="scientific">Algoriphagus kandeliae</name>
    <dbReference type="NCBI Taxonomy" id="2562278"/>
    <lineage>
        <taxon>Bacteria</taxon>
        <taxon>Pseudomonadati</taxon>
        <taxon>Bacteroidota</taxon>
        <taxon>Cytophagia</taxon>
        <taxon>Cytophagales</taxon>
        <taxon>Cyclobacteriaceae</taxon>
        <taxon>Algoriphagus</taxon>
    </lineage>
</organism>
<dbReference type="InterPro" id="IPR024607">
    <property type="entry name" value="Sulfatase_CS"/>
</dbReference>
<feature type="domain" description="Sulfatase N-terminal" evidence="5">
    <location>
        <begin position="33"/>
        <end position="316"/>
    </location>
</feature>
<gene>
    <name evidence="6" type="ORF">E4S40_14995</name>
</gene>
<dbReference type="PROSITE" id="PS00523">
    <property type="entry name" value="SULFATASE_1"/>
    <property type="match status" value="1"/>
</dbReference>
<protein>
    <submittedName>
        <fullName evidence="6">Sulfatase</fullName>
    </submittedName>
</protein>
<dbReference type="PANTHER" id="PTHR42693">
    <property type="entry name" value="ARYLSULFATASE FAMILY MEMBER"/>
    <property type="match status" value="1"/>
</dbReference>
<evidence type="ECO:0000313" key="6">
    <source>
        <dbReference type="EMBL" id="TFV93551.1"/>
    </source>
</evidence>
<dbReference type="OrthoDB" id="9789742at2"/>
<evidence type="ECO:0000256" key="4">
    <source>
        <dbReference type="ARBA" id="ARBA00022837"/>
    </source>
</evidence>
<name>A0A4Y9QLH4_9BACT</name>
<dbReference type="PROSITE" id="PS51257">
    <property type="entry name" value="PROKAR_LIPOPROTEIN"/>
    <property type="match status" value="1"/>
</dbReference>
<dbReference type="InterPro" id="IPR000917">
    <property type="entry name" value="Sulfatase_N"/>
</dbReference>
<proteinExistence type="inferred from homology"/>